<dbReference type="EMBL" id="KQ981685">
    <property type="protein sequence ID" value="KYN38015.1"/>
    <property type="molecule type" value="Genomic_DNA"/>
</dbReference>
<keyword evidence="2" id="KW-1185">Reference proteome</keyword>
<evidence type="ECO:0000313" key="1">
    <source>
        <dbReference type="EMBL" id="KYN38015.1"/>
    </source>
</evidence>
<accession>A0A195FBL4</accession>
<dbReference type="Proteomes" id="UP000078541">
    <property type="component" value="Unassembled WGS sequence"/>
</dbReference>
<protein>
    <submittedName>
        <fullName evidence="1">Uncharacterized protein</fullName>
    </submittedName>
</protein>
<dbReference type="AlphaFoldDB" id="A0A195FBL4"/>
<reference evidence="1 2" key="1">
    <citation type="submission" date="2016-03" db="EMBL/GenBank/DDBJ databases">
        <title>Trachymyrmex septentrionalis WGS genome.</title>
        <authorList>
            <person name="Nygaard S."/>
            <person name="Hu H."/>
            <person name="Boomsma J."/>
            <person name="Zhang G."/>
        </authorList>
    </citation>
    <scope>NUCLEOTIDE SEQUENCE [LARGE SCALE GENOMIC DNA]</scope>
    <source>
        <strain evidence="1">Tsep2-gDNA-1</strain>
        <tissue evidence="1">Whole body</tissue>
    </source>
</reference>
<evidence type="ECO:0000313" key="2">
    <source>
        <dbReference type="Proteomes" id="UP000078541"/>
    </source>
</evidence>
<gene>
    <name evidence="1" type="ORF">ALC56_07639</name>
</gene>
<proteinExistence type="predicted"/>
<organism evidence="1 2">
    <name type="scientific">Trachymyrmex septentrionalis</name>
    <dbReference type="NCBI Taxonomy" id="34720"/>
    <lineage>
        <taxon>Eukaryota</taxon>
        <taxon>Metazoa</taxon>
        <taxon>Ecdysozoa</taxon>
        <taxon>Arthropoda</taxon>
        <taxon>Hexapoda</taxon>
        <taxon>Insecta</taxon>
        <taxon>Pterygota</taxon>
        <taxon>Neoptera</taxon>
        <taxon>Endopterygota</taxon>
        <taxon>Hymenoptera</taxon>
        <taxon>Apocrita</taxon>
        <taxon>Aculeata</taxon>
        <taxon>Formicoidea</taxon>
        <taxon>Formicidae</taxon>
        <taxon>Myrmicinae</taxon>
        <taxon>Trachymyrmex</taxon>
    </lineage>
</organism>
<name>A0A195FBL4_9HYME</name>
<sequence>MYPATHDRLHANIARLWAYDSLVSFVRLSTAAGGTDGIRATRITRIFLRGNDRRSVGLSAPPITTHGKGRQHVHSNVDWLPPRCAALIRIP</sequence>